<organism evidence="2 3">
    <name type="scientific">Paramecium primaurelia</name>
    <dbReference type="NCBI Taxonomy" id="5886"/>
    <lineage>
        <taxon>Eukaryota</taxon>
        <taxon>Sar</taxon>
        <taxon>Alveolata</taxon>
        <taxon>Ciliophora</taxon>
        <taxon>Intramacronucleata</taxon>
        <taxon>Oligohymenophorea</taxon>
        <taxon>Peniculida</taxon>
        <taxon>Parameciidae</taxon>
        <taxon>Paramecium</taxon>
    </lineage>
</organism>
<keyword evidence="3" id="KW-1185">Reference proteome</keyword>
<keyword evidence="1" id="KW-1133">Transmembrane helix</keyword>
<protein>
    <recommendedName>
        <fullName evidence="4">Transmembrane protein</fullName>
    </recommendedName>
</protein>
<gene>
    <name evidence="2" type="ORF">PPRIM_AZ9-3.1.T1610018</name>
</gene>
<evidence type="ECO:0000256" key="1">
    <source>
        <dbReference type="SAM" id="Phobius"/>
    </source>
</evidence>
<evidence type="ECO:0008006" key="4">
    <source>
        <dbReference type="Google" id="ProtNLM"/>
    </source>
</evidence>
<evidence type="ECO:0000313" key="2">
    <source>
        <dbReference type="EMBL" id="CAD8114678.1"/>
    </source>
</evidence>
<dbReference type="OMA" id="MSKKCRI"/>
<keyword evidence="1" id="KW-0472">Membrane</keyword>
<sequence>MFILICILVLTYSIQLPIEETDNIEVLQLVSSDQFSEQQLKKVENNQQLFLLEIANYLEGTTINTLLGLQTKDSQSKRIIIATILSIVLIVICCVLIQLILDMSKRCKIKLSRESTLMEAQ</sequence>
<dbReference type="EMBL" id="CAJJDM010000166">
    <property type="protein sequence ID" value="CAD8114678.1"/>
    <property type="molecule type" value="Genomic_DNA"/>
</dbReference>
<reference evidence="2" key="1">
    <citation type="submission" date="2021-01" db="EMBL/GenBank/DDBJ databases">
        <authorList>
            <consortium name="Genoscope - CEA"/>
            <person name="William W."/>
        </authorList>
    </citation>
    <scope>NUCLEOTIDE SEQUENCE</scope>
</reference>
<dbReference type="Proteomes" id="UP000688137">
    <property type="component" value="Unassembled WGS sequence"/>
</dbReference>
<feature type="transmembrane region" description="Helical" evidence="1">
    <location>
        <begin position="79"/>
        <end position="101"/>
    </location>
</feature>
<accession>A0A8S1QFH3</accession>
<evidence type="ECO:0000313" key="3">
    <source>
        <dbReference type="Proteomes" id="UP000688137"/>
    </source>
</evidence>
<proteinExistence type="predicted"/>
<dbReference type="AlphaFoldDB" id="A0A8S1QFH3"/>
<name>A0A8S1QFH3_PARPR</name>
<keyword evidence="1" id="KW-0812">Transmembrane</keyword>
<comment type="caution">
    <text evidence="2">The sequence shown here is derived from an EMBL/GenBank/DDBJ whole genome shotgun (WGS) entry which is preliminary data.</text>
</comment>